<dbReference type="HOGENOM" id="CLU_2262684_0_0_6"/>
<comment type="caution">
    <text evidence="1">The sequence shown here is derived from an EMBL/GenBank/DDBJ whole genome shotgun (WGS) entry which is preliminary data.</text>
</comment>
<dbReference type="Proteomes" id="UP000028012">
    <property type="component" value="Unassembled WGS sequence"/>
</dbReference>
<protein>
    <submittedName>
        <fullName evidence="1">Uncharacterized protein</fullName>
    </submittedName>
</protein>
<organism evidence="1 2">
    <name type="scientific">Xanthomonas axonopodis pv. vasculorum</name>
    <dbReference type="NCBI Taxonomy" id="325777"/>
    <lineage>
        <taxon>Bacteria</taxon>
        <taxon>Pseudomonadati</taxon>
        <taxon>Pseudomonadota</taxon>
        <taxon>Gammaproteobacteria</taxon>
        <taxon>Lysobacterales</taxon>
        <taxon>Lysobacteraceae</taxon>
        <taxon>Xanthomonas</taxon>
    </lineage>
</organism>
<sequence length="103" mass="11270">MWLRWALRYAGRLQVWMAVMRRLCAEAFPGEIFVAVVCAFASRARGATSAVEMKGSCSLPCRASLMPRIALICHCMLAQRWIMVAPAPRAGGCCQVMPAATHA</sequence>
<gene>
    <name evidence="1" type="ORF">GW15_0213335</name>
</gene>
<dbReference type="AlphaFoldDB" id="A0A098PY25"/>
<accession>A0A098PY25</accession>
<name>A0A098PY25_9XANT</name>
<proteinExistence type="predicted"/>
<reference evidence="1 2" key="1">
    <citation type="submission" date="2014-09" db="EMBL/GenBank/DDBJ databases">
        <title>A draft genome sequence for Xanthomonas axonopodis pv. vasculorum NCPPB 900.</title>
        <authorList>
            <person name="Harrison J."/>
            <person name="Studholme D.J."/>
        </authorList>
    </citation>
    <scope>NUCLEOTIDE SEQUENCE [LARGE SCALE GENOMIC DNA]</scope>
    <source>
        <strain evidence="1 2">NCPPB 900</strain>
    </source>
</reference>
<dbReference type="EMBL" id="JPHD02000088">
    <property type="protein sequence ID" value="KGE51676.1"/>
    <property type="molecule type" value="Genomic_DNA"/>
</dbReference>
<dbReference type="STRING" id="325777.GW15_0213335"/>
<evidence type="ECO:0000313" key="1">
    <source>
        <dbReference type="EMBL" id="KGE51676.1"/>
    </source>
</evidence>
<evidence type="ECO:0000313" key="2">
    <source>
        <dbReference type="Proteomes" id="UP000028012"/>
    </source>
</evidence>